<evidence type="ECO:0000313" key="3">
    <source>
        <dbReference type="Proteomes" id="UP000589620"/>
    </source>
</evidence>
<sequence length="104" mass="10487">MPPARSRAIVLLLGAGVLAIIVGEGWYLTAKAAVAHAAQSAIVVRTLPVHTYTQYTQRGPVVDTSGLWTGLAIAGVGIAVLLAAAVVAVTRRVTAGASSRALSG</sequence>
<organism evidence="2 3">
    <name type="scientific">Leifsonia soli</name>
    <dbReference type="NCBI Taxonomy" id="582665"/>
    <lineage>
        <taxon>Bacteria</taxon>
        <taxon>Bacillati</taxon>
        <taxon>Actinomycetota</taxon>
        <taxon>Actinomycetes</taxon>
        <taxon>Micrococcales</taxon>
        <taxon>Microbacteriaceae</taxon>
        <taxon>Leifsonia</taxon>
    </lineage>
</organism>
<dbReference type="EMBL" id="JACCBJ010000001">
    <property type="protein sequence ID" value="NYD75992.1"/>
    <property type="molecule type" value="Genomic_DNA"/>
</dbReference>
<keyword evidence="1" id="KW-0812">Transmembrane</keyword>
<feature type="transmembrane region" description="Helical" evidence="1">
    <location>
        <begin position="67"/>
        <end position="90"/>
    </location>
</feature>
<reference evidence="2 3" key="1">
    <citation type="submission" date="2020-07" db="EMBL/GenBank/DDBJ databases">
        <title>Sequencing the genomes of 1000 actinobacteria strains.</title>
        <authorList>
            <person name="Klenk H.-P."/>
        </authorList>
    </citation>
    <scope>NUCLEOTIDE SEQUENCE [LARGE SCALE GENOMIC DNA]</scope>
    <source>
        <strain evidence="2 3">DSM 23871</strain>
    </source>
</reference>
<evidence type="ECO:0000256" key="1">
    <source>
        <dbReference type="SAM" id="Phobius"/>
    </source>
</evidence>
<gene>
    <name evidence="2" type="ORF">BJ963_003511</name>
</gene>
<proteinExistence type="predicted"/>
<protein>
    <submittedName>
        <fullName evidence="2">Uncharacterized protein</fullName>
    </submittedName>
</protein>
<keyword evidence="1" id="KW-0472">Membrane</keyword>
<dbReference type="Proteomes" id="UP000589620">
    <property type="component" value="Unassembled WGS sequence"/>
</dbReference>
<name>A0A852T570_9MICO</name>
<evidence type="ECO:0000313" key="2">
    <source>
        <dbReference type="EMBL" id="NYD75992.1"/>
    </source>
</evidence>
<keyword evidence="1" id="KW-1133">Transmembrane helix</keyword>
<dbReference type="RefSeq" id="WP_179457752.1">
    <property type="nucleotide sequence ID" value="NZ_BAAAPX010000001.1"/>
</dbReference>
<keyword evidence="3" id="KW-1185">Reference proteome</keyword>
<comment type="caution">
    <text evidence="2">The sequence shown here is derived from an EMBL/GenBank/DDBJ whole genome shotgun (WGS) entry which is preliminary data.</text>
</comment>
<dbReference type="AlphaFoldDB" id="A0A852T570"/>
<accession>A0A852T570</accession>